<dbReference type="InterPro" id="IPR042095">
    <property type="entry name" value="SUMF_sf"/>
</dbReference>
<dbReference type="PANTHER" id="PTHR23150">
    <property type="entry name" value="SULFATASE MODIFYING FACTOR 1, 2"/>
    <property type="match status" value="1"/>
</dbReference>
<dbReference type="SUPFAM" id="SSF56436">
    <property type="entry name" value="C-type lectin-like"/>
    <property type="match status" value="1"/>
</dbReference>
<dbReference type="InterPro" id="IPR016187">
    <property type="entry name" value="CTDL_fold"/>
</dbReference>
<reference evidence="2" key="1">
    <citation type="submission" date="2009-08" db="EMBL/GenBank/DDBJ databases">
        <title>Annotation of Salpingoeca rosetta.</title>
        <authorList>
            <consortium name="The Broad Institute Genome Sequencing Platform"/>
            <person name="Russ C."/>
            <person name="Cuomo C."/>
            <person name="Burger G."/>
            <person name="Gray M.W."/>
            <person name="Holland P.W.H."/>
            <person name="King N."/>
            <person name="Lang F.B.F."/>
            <person name="Roger A.J."/>
            <person name="Ruiz-Trillo I."/>
            <person name="Young S.K."/>
            <person name="Zeng Q."/>
            <person name="Gargeya S."/>
            <person name="Alvarado L."/>
            <person name="Berlin A."/>
            <person name="Chapman S.B."/>
            <person name="Chen Z."/>
            <person name="Freedman E."/>
            <person name="Gellesch M."/>
            <person name="Goldberg J."/>
            <person name="Griggs A."/>
            <person name="Gujja S."/>
            <person name="Heilman E."/>
            <person name="Heiman D."/>
            <person name="Howarth C."/>
            <person name="Mehta T."/>
            <person name="Neiman D."/>
            <person name="Pearson M."/>
            <person name="Roberts A."/>
            <person name="Saif S."/>
            <person name="Shea T."/>
            <person name="Shenoy N."/>
            <person name="Sisk P."/>
            <person name="Stolte C."/>
            <person name="Sykes S."/>
            <person name="White J."/>
            <person name="Yandava C."/>
            <person name="Haas B."/>
            <person name="Nusbaum C."/>
            <person name="Birren B."/>
        </authorList>
    </citation>
    <scope>NUCLEOTIDE SEQUENCE [LARGE SCALE GENOMIC DNA]</scope>
    <source>
        <strain evidence="2">ATCC 50818</strain>
    </source>
</reference>
<dbReference type="OMA" id="CVRYRAS"/>
<dbReference type="InterPro" id="IPR005532">
    <property type="entry name" value="SUMF_dom"/>
</dbReference>
<organism evidence="3">
    <name type="scientific">Salpingoeca rosetta (strain ATCC 50818 / BSB-021)</name>
    <dbReference type="NCBI Taxonomy" id="946362"/>
    <lineage>
        <taxon>Eukaryota</taxon>
        <taxon>Choanoflagellata</taxon>
        <taxon>Craspedida</taxon>
        <taxon>Salpingoecidae</taxon>
        <taxon>Salpingoeca</taxon>
    </lineage>
</organism>
<proteinExistence type="predicted"/>
<dbReference type="eggNOG" id="ENOG502QRY6">
    <property type="taxonomic scope" value="Eukaryota"/>
</dbReference>
<dbReference type="Gene3D" id="3.90.1580.10">
    <property type="entry name" value="paralog of FGE (formylglycine-generating enzyme)"/>
    <property type="match status" value="1"/>
</dbReference>
<dbReference type="STRING" id="946362.F2TY13"/>
<evidence type="ECO:0000259" key="1">
    <source>
        <dbReference type="Pfam" id="PF03781"/>
    </source>
</evidence>
<accession>F2TY13</accession>
<dbReference type="GeneID" id="16079042"/>
<dbReference type="Proteomes" id="UP000007799">
    <property type="component" value="Unassembled WGS sequence"/>
</dbReference>
<dbReference type="FunCoup" id="F2TY13">
    <property type="interactions" value="288"/>
</dbReference>
<dbReference type="InParanoid" id="F2TY13"/>
<dbReference type="EMBL" id="GL832956">
    <property type="protein sequence ID" value="EGD76272.1"/>
    <property type="molecule type" value="Genomic_DNA"/>
</dbReference>
<evidence type="ECO:0000313" key="2">
    <source>
        <dbReference type="EMBL" id="EGD76272.1"/>
    </source>
</evidence>
<sequence length="299" mass="33445">MAVAAVGNDGSTNDANIDGMIYMPGEIGTFRLGTKKADSTHGITPQRKVTVDPFYLDRYAVSNADFRAFVRDTKYVTDSEKYGWSFVFKTFVDTASQDLAETQAMPGADWWLAVPRAYWRKPFGKGSGIKDRLQFPVVQVSWNDAQQYCDWAGKRLPTEAEWEYAVRGGLQDSAYPWGSRYEKNRMNAWQGKFPDTNVLGDGYHGAAPVDAYGPQNDYGFYNMLGNVWEWVADRFEDPSPPSQEPKFVLRGGSYVDTVDGKTNHKVRVTTRMGNTADSASDNIGFRCARSATPPAKQEL</sequence>
<dbReference type="AlphaFoldDB" id="F2TY13"/>
<keyword evidence="3" id="KW-1185">Reference proteome</keyword>
<evidence type="ECO:0000313" key="3">
    <source>
        <dbReference type="Proteomes" id="UP000007799"/>
    </source>
</evidence>
<gene>
    <name evidence="2" type="ORF">PTSG_00974</name>
</gene>
<dbReference type="Pfam" id="PF03781">
    <property type="entry name" value="FGE-sulfatase"/>
    <property type="match status" value="1"/>
</dbReference>
<dbReference type="KEGG" id="sre:PTSG_00974"/>
<feature type="domain" description="Sulfatase-modifying factor enzyme-like" evidence="1">
    <location>
        <begin position="18"/>
        <end position="289"/>
    </location>
</feature>
<name>F2TY13_SALR5</name>
<dbReference type="PANTHER" id="PTHR23150:SF33">
    <property type="entry name" value="INACTIVE C-ALPHA-FORMYLGLYCINE-GENERATING ENZYME 2"/>
    <property type="match status" value="1"/>
</dbReference>
<dbReference type="GO" id="GO:0005783">
    <property type="term" value="C:endoplasmic reticulum"/>
    <property type="evidence" value="ECO:0007669"/>
    <property type="project" value="TreeGrafter"/>
</dbReference>
<dbReference type="RefSeq" id="XP_004998447.1">
    <property type="nucleotide sequence ID" value="XM_004998390.1"/>
</dbReference>
<protein>
    <submittedName>
        <fullName evidence="2">Sulfatase modifying factor 2</fullName>
    </submittedName>
</protein>
<dbReference type="OrthoDB" id="659at2759"/>
<dbReference type="InterPro" id="IPR051043">
    <property type="entry name" value="Sulfatase_Mod_Factor_Kinase"/>
</dbReference>